<feature type="signal peptide" evidence="1">
    <location>
        <begin position="1"/>
        <end position="22"/>
    </location>
</feature>
<dbReference type="AlphaFoldDB" id="A0A1I0YGE7"/>
<dbReference type="EMBL" id="FOJU01000005">
    <property type="protein sequence ID" value="SFB12301.1"/>
    <property type="molecule type" value="Genomic_DNA"/>
</dbReference>
<evidence type="ECO:0000313" key="2">
    <source>
        <dbReference type="EMBL" id="SFB12301.1"/>
    </source>
</evidence>
<reference evidence="2 3" key="1">
    <citation type="submission" date="2016-10" db="EMBL/GenBank/DDBJ databases">
        <authorList>
            <person name="de Groot N.N."/>
        </authorList>
    </citation>
    <scope>NUCLEOTIDE SEQUENCE [LARGE SCALE GENOMIC DNA]</scope>
    <source>
        <strain evidence="2 3">DSM 29316</strain>
    </source>
</reference>
<proteinExistence type="predicted"/>
<organism evidence="2 3">
    <name type="scientific">Poseidonocella pacifica</name>
    <dbReference type="NCBI Taxonomy" id="871651"/>
    <lineage>
        <taxon>Bacteria</taxon>
        <taxon>Pseudomonadati</taxon>
        <taxon>Pseudomonadota</taxon>
        <taxon>Alphaproteobacteria</taxon>
        <taxon>Rhodobacterales</taxon>
        <taxon>Roseobacteraceae</taxon>
        <taxon>Poseidonocella</taxon>
    </lineage>
</organism>
<dbReference type="STRING" id="871651.SAMN05421688_3062"/>
<dbReference type="OrthoDB" id="5801444at2"/>
<feature type="chain" id="PRO_5011440852" evidence="1">
    <location>
        <begin position="23"/>
        <end position="222"/>
    </location>
</feature>
<accession>A0A1I0YGE7</accession>
<keyword evidence="3" id="KW-1185">Reference proteome</keyword>
<gene>
    <name evidence="2" type="ORF">SAMN05421688_3062</name>
</gene>
<protein>
    <submittedName>
        <fullName evidence="2">Uncharacterized protein</fullName>
    </submittedName>
</protein>
<name>A0A1I0YGE7_9RHOB</name>
<evidence type="ECO:0000256" key="1">
    <source>
        <dbReference type="SAM" id="SignalP"/>
    </source>
</evidence>
<evidence type="ECO:0000313" key="3">
    <source>
        <dbReference type="Proteomes" id="UP000198796"/>
    </source>
</evidence>
<dbReference type="RefSeq" id="WP_092066445.1">
    <property type="nucleotide sequence ID" value="NZ_FOJU01000005.1"/>
</dbReference>
<sequence>MKHALIGMALAAALAITGPATAEMTGSEETYDLLFRDGTLDDISMDSRLVYAREVVNAIKPETATRDTGEISLAFTEGEPPQAELEFRQDEKHRGLGSFPKRVGNPIIMYFVETVVRDMAETAGGSPFYIRNRVKESLIRPAEIEEAEIDIDGVATPAQVITLRPFENDPNGERMAGFDKLALTVTMSEAVPGWYQQLAAEVPGENGPVYRSILKIEEADLE</sequence>
<dbReference type="Proteomes" id="UP000198796">
    <property type="component" value="Unassembled WGS sequence"/>
</dbReference>
<keyword evidence="1" id="KW-0732">Signal</keyword>